<name>A0A369JZ00_HYPMA</name>
<evidence type="ECO:0000313" key="3">
    <source>
        <dbReference type="Proteomes" id="UP000076154"/>
    </source>
</evidence>
<keyword evidence="3" id="KW-1185">Reference proteome</keyword>
<dbReference type="AlphaFoldDB" id="A0A369JZ00"/>
<sequence length="85" mass="9427">MAGSFLKFNNDGPAFDFTRSFQTMIHVQPLEILTNRSQPKHVFSTHKPQIAQSDSQEIKLSNGSGNHGVENINNSIALSADHFET</sequence>
<comment type="caution">
    <text evidence="2">The sequence shown here is derived from an EMBL/GenBank/DDBJ whole genome shotgun (WGS) entry which is preliminary data.</text>
</comment>
<accession>A0A369JZ00</accession>
<organism evidence="2 3">
    <name type="scientific">Hypsizygus marmoreus</name>
    <name type="common">White beech mushroom</name>
    <name type="synonym">Agaricus marmoreus</name>
    <dbReference type="NCBI Taxonomy" id="39966"/>
    <lineage>
        <taxon>Eukaryota</taxon>
        <taxon>Fungi</taxon>
        <taxon>Dikarya</taxon>
        <taxon>Basidiomycota</taxon>
        <taxon>Agaricomycotina</taxon>
        <taxon>Agaricomycetes</taxon>
        <taxon>Agaricomycetidae</taxon>
        <taxon>Agaricales</taxon>
        <taxon>Tricholomatineae</taxon>
        <taxon>Lyophyllaceae</taxon>
        <taxon>Hypsizygus</taxon>
    </lineage>
</organism>
<dbReference type="Proteomes" id="UP000076154">
    <property type="component" value="Unassembled WGS sequence"/>
</dbReference>
<proteinExistence type="predicted"/>
<reference evidence="2" key="1">
    <citation type="submission" date="2018-04" db="EMBL/GenBank/DDBJ databases">
        <title>Whole genome sequencing of Hypsizygus marmoreus.</title>
        <authorList>
            <person name="Choi I.-G."/>
            <person name="Min B."/>
            <person name="Kim J.-G."/>
            <person name="Kim S."/>
            <person name="Oh Y.-L."/>
            <person name="Kong W.-S."/>
            <person name="Park H."/>
            <person name="Jeong J."/>
            <person name="Song E.-S."/>
        </authorList>
    </citation>
    <scope>NUCLEOTIDE SEQUENCE [LARGE SCALE GENOMIC DNA]</scope>
    <source>
        <strain evidence="2">51987-8</strain>
    </source>
</reference>
<dbReference type="InParanoid" id="A0A369JZ00"/>
<evidence type="ECO:0000313" key="2">
    <source>
        <dbReference type="EMBL" id="RDB24863.1"/>
    </source>
</evidence>
<gene>
    <name evidence="2" type="ORF">Hypma_007340</name>
</gene>
<feature type="region of interest" description="Disordered" evidence="1">
    <location>
        <begin position="60"/>
        <end position="85"/>
    </location>
</feature>
<dbReference type="EMBL" id="LUEZ02000041">
    <property type="protein sequence ID" value="RDB24863.1"/>
    <property type="molecule type" value="Genomic_DNA"/>
</dbReference>
<protein>
    <submittedName>
        <fullName evidence="2">Uncharacterized protein</fullName>
    </submittedName>
</protein>
<evidence type="ECO:0000256" key="1">
    <source>
        <dbReference type="SAM" id="MobiDB-lite"/>
    </source>
</evidence>